<organism evidence="2 3">
    <name type="scientific">Babesia divergens</name>
    <dbReference type="NCBI Taxonomy" id="32595"/>
    <lineage>
        <taxon>Eukaryota</taxon>
        <taxon>Sar</taxon>
        <taxon>Alveolata</taxon>
        <taxon>Apicomplexa</taxon>
        <taxon>Aconoidasida</taxon>
        <taxon>Piroplasmida</taxon>
        <taxon>Babesiidae</taxon>
        <taxon>Babesia</taxon>
    </lineage>
</organism>
<evidence type="ECO:0000313" key="2">
    <source>
        <dbReference type="EMBL" id="KAK1936424.1"/>
    </source>
</evidence>
<reference evidence="2" key="2">
    <citation type="submission" date="2021-05" db="EMBL/GenBank/DDBJ databases">
        <authorList>
            <person name="Pain A."/>
        </authorList>
    </citation>
    <scope>NUCLEOTIDE SEQUENCE</scope>
    <source>
        <strain evidence="2">1802A</strain>
    </source>
</reference>
<gene>
    <name evidence="2" type="ORF">X943_003365</name>
</gene>
<evidence type="ECO:0000313" key="3">
    <source>
        <dbReference type="Proteomes" id="UP001195914"/>
    </source>
</evidence>
<accession>A0AAD9GDI4</accession>
<dbReference type="AlphaFoldDB" id="A0AAD9GDI4"/>
<proteinExistence type="predicted"/>
<feature type="chain" id="PRO_5042053735" evidence="1">
    <location>
        <begin position="28"/>
        <end position="453"/>
    </location>
</feature>
<feature type="signal peptide" evidence="1">
    <location>
        <begin position="1"/>
        <end position="27"/>
    </location>
</feature>
<dbReference type="Proteomes" id="UP001195914">
    <property type="component" value="Unassembled WGS sequence"/>
</dbReference>
<dbReference type="EMBL" id="JAHBMH010000044">
    <property type="protein sequence ID" value="KAK1936424.1"/>
    <property type="molecule type" value="Genomic_DNA"/>
</dbReference>
<evidence type="ECO:0000256" key="1">
    <source>
        <dbReference type="SAM" id="SignalP"/>
    </source>
</evidence>
<reference evidence="2" key="1">
    <citation type="journal article" date="2014" name="Nucleic Acids Res.">
        <title>The evolutionary dynamics of variant antigen genes in Babesia reveal a history of genomic innovation underlying host-parasite interaction.</title>
        <authorList>
            <person name="Jackson A.P."/>
            <person name="Otto T.D."/>
            <person name="Darby A."/>
            <person name="Ramaprasad A."/>
            <person name="Xia D."/>
            <person name="Echaide I.E."/>
            <person name="Farber M."/>
            <person name="Gahlot S."/>
            <person name="Gamble J."/>
            <person name="Gupta D."/>
            <person name="Gupta Y."/>
            <person name="Jackson L."/>
            <person name="Malandrin L."/>
            <person name="Malas T.B."/>
            <person name="Moussa E."/>
            <person name="Nair M."/>
            <person name="Reid A.J."/>
            <person name="Sanders M."/>
            <person name="Sharma J."/>
            <person name="Tracey A."/>
            <person name="Quail M.A."/>
            <person name="Weir W."/>
            <person name="Wastling J.M."/>
            <person name="Hall N."/>
            <person name="Willadsen P."/>
            <person name="Lingelbach K."/>
            <person name="Shiels B."/>
            <person name="Tait A."/>
            <person name="Berriman M."/>
            <person name="Allred D.R."/>
            <person name="Pain A."/>
        </authorList>
    </citation>
    <scope>NUCLEOTIDE SEQUENCE</scope>
    <source>
        <strain evidence="2">1802A</strain>
    </source>
</reference>
<keyword evidence="3" id="KW-1185">Reference proteome</keyword>
<name>A0AAD9GDI4_BABDI</name>
<comment type="caution">
    <text evidence="2">The sequence shown here is derived from an EMBL/GenBank/DDBJ whole genome shotgun (WGS) entry which is preliminary data.</text>
</comment>
<sequence>MNASEIFRVAALFCLVTWVPNPTTVHCNHGDEKESITNPSSMKDLFDLVGHLNGDANAMAAVLEQLHDKIEKYCDKKYADSFYKITESNPTGYVYDAIKNVNAIRVAITSDTKGGIYNSLRGSDIGYEKYADMIAEYAPHLYSALYFLYFNGSAHCTRLNGGKWGDLQCSQTSKNLGMWLTDKIDTDSVTEIIPRGFKSPSELTYRSGKEVSAVIEQAVNHTSGGSLQNALYGMLFIGPWHHAKTGHGLLFLYEFSSAVSKGDFPKMSSISPRDLSDLKAACKDTAEGLAPLIKQTAFVSKLYAVSSNPMEKYEAVIRRDAFDHYAYWLMKNLPNLQGSLAGMAAESANWSHDNLNNAKSAGPFKYGFVFKDGTWSGSDFYAILKDPIKNALAGSAAIMQSFAQIKAASTPKPTKYVAPPTTKGDIPKSLKQEQSSATKVPSIVSLLVLFLFV</sequence>
<protein>
    <submittedName>
        <fullName evidence="2">Secreted antigen 3</fullName>
    </submittedName>
</protein>
<keyword evidence="1" id="KW-0732">Signal</keyword>